<dbReference type="CDD" id="cd03143">
    <property type="entry name" value="A4_beta-galactosidase_middle_domain"/>
    <property type="match status" value="1"/>
</dbReference>
<accession>A0A3S0WWR4</accession>
<gene>
    <name evidence="1" type="ORF">EKH80_08970</name>
</gene>
<proteinExistence type="predicted"/>
<name>A0A3S0WWR4_9GAMM</name>
<dbReference type="OrthoDB" id="6638317at2"/>
<dbReference type="AlphaFoldDB" id="A0A3S0WWR4"/>
<sequence length="377" mass="41024">MKGNSRLVAALIVLAVIVLGSALFFGTYKREWTTTTTASSGEARYNRFFALEQILQNMGQPASSGVLLDRVLPSLKPGDTVVIGDDVGRIKPGQAERLAAWVRGGGHLVFVPTSDGSRDVPLLEAFGWLGDQKGSQVCVTLSMGVTAHAEAEQQSMMLCGMGFHLQARAYARADVVIGDNAGKGLLFARVKEGLGLVSLLDDMSALSGGNLKHLPEQQFALRLLAPRFGHGEVYLLYELIGNSFWVNLFVRGWPALLASMLLILGWMAVRSERLGPLAPAPGADRRALLEHIQAVGEFLFRRDGGHSLHRLACESILARLHRSDPASAMLGNDELYAWLAHRSRLESTHIEHAFRSPANAVAFRSSMITLARLRSHL</sequence>
<dbReference type="EMBL" id="RYYV01000005">
    <property type="protein sequence ID" value="RUL76828.1"/>
    <property type="molecule type" value="Genomic_DNA"/>
</dbReference>
<organism evidence="1 2">
    <name type="scientific">Dyella choica</name>
    <dbReference type="NCBI Taxonomy" id="1927959"/>
    <lineage>
        <taxon>Bacteria</taxon>
        <taxon>Pseudomonadati</taxon>
        <taxon>Pseudomonadota</taxon>
        <taxon>Gammaproteobacteria</taxon>
        <taxon>Lysobacterales</taxon>
        <taxon>Rhodanobacteraceae</taxon>
        <taxon>Dyella</taxon>
    </lineage>
</organism>
<evidence type="ECO:0000313" key="1">
    <source>
        <dbReference type="EMBL" id="RUL76828.1"/>
    </source>
</evidence>
<evidence type="ECO:0000313" key="2">
    <source>
        <dbReference type="Proteomes" id="UP000274358"/>
    </source>
</evidence>
<comment type="caution">
    <text evidence="1">The sequence shown here is derived from an EMBL/GenBank/DDBJ whole genome shotgun (WGS) entry which is preliminary data.</text>
</comment>
<keyword evidence="2" id="KW-1185">Reference proteome</keyword>
<protein>
    <submittedName>
        <fullName evidence="1">DUF4350 domain-containing protein</fullName>
    </submittedName>
</protein>
<dbReference type="Proteomes" id="UP000274358">
    <property type="component" value="Unassembled WGS sequence"/>
</dbReference>
<dbReference type="RefSeq" id="WP_126684388.1">
    <property type="nucleotide sequence ID" value="NZ_RYYV01000005.1"/>
</dbReference>
<reference evidence="1 2" key="1">
    <citation type="submission" date="2018-12" db="EMBL/GenBank/DDBJ databases">
        <title>Dyella dinghuensis sp. nov. DHOA06 and Dyella choica sp. nov. 4M-K27, isolated from forest soil.</title>
        <authorList>
            <person name="Qiu L.-H."/>
            <person name="Gao Z.-H."/>
        </authorList>
    </citation>
    <scope>NUCLEOTIDE SEQUENCE [LARGE SCALE GENOMIC DNA]</scope>
    <source>
        <strain evidence="1 2">4M-K27</strain>
    </source>
</reference>